<reference evidence="10" key="2">
    <citation type="submission" date="2025-09" db="UniProtKB">
        <authorList>
            <consortium name="Ensembl"/>
        </authorList>
    </citation>
    <scope>IDENTIFICATION</scope>
</reference>
<dbReference type="GO" id="GO:0016787">
    <property type="term" value="F:hydrolase activity"/>
    <property type="evidence" value="ECO:0007669"/>
    <property type="project" value="UniProtKB-KW"/>
</dbReference>
<dbReference type="Proteomes" id="UP000472270">
    <property type="component" value="Unassembled WGS sequence"/>
</dbReference>
<evidence type="ECO:0000256" key="8">
    <source>
        <dbReference type="RuleBase" id="RU000651"/>
    </source>
</evidence>
<dbReference type="GO" id="GO:0005576">
    <property type="term" value="C:extracellular region"/>
    <property type="evidence" value="ECO:0007669"/>
    <property type="project" value="UniProtKB-SubCell"/>
</dbReference>
<dbReference type="Pfam" id="PF00074">
    <property type="entry name" value="RnaseA"/>
    <property type="match status" value="1"/>
</dbReference>
<comment type="similarity">
    <text evidence="2 8">Belongs to the pancreatic ribonuclease family.</text>
</comment>
<dbReference type="PRINTS" id="PR00794">
    <property type="entry name" value="RIBONUCLEASE"/>
</dbReference>
<evidence type="ECO:0000256" key="5">
    <source>
        <dbReference type="ARBA" id="ARBA00022759"/>
    </source>
</evidence>
<dbReference type="SMART" id="SM00092">
    <property type="entry name" value="RNAse_Pc"/>
    <property type="match status" value="1"/>
</dbReference>
<evidence type="ECO:0000256" key="6">
    <source>
        <dbReference type="ARBA" id="ARBA00022801"/>
    </source>
</evidence>
<feature type="domain" description="Ribonuclease A-domain" evidence="9">
    <location>
        <begin position="1"/>
        <end position="120"/>
    </location>
</feature>
<keyword evidence="3" id="KW-0964">Secreted</keyword>
<dbReference type="InterPro" id="IPR023411">
    <property type="entry name" value="RNaseA_AS"/>
</dbReference>
<dbReference type="GO" id="GO:0004540">
    <property type="term" value="F:RNA nuclease activity"/>
    <property type="evidence" value="ECO:0007669"/>
    <property type="project" value="TreeGrafter"/>
</dbReference>
<dbReference type="GO" id="GO:0004519">
    <property type="term" value="F:endonuclease activity"/>
    <property type="evidence" value="ECO:0007669"/>
    <property type="project" value="UniProtKB-KW"/>
</dbReference>
<evidence type="ECO:0000259" key="9">
    <source>
        <dbReference type="SMART" id="SM00092"/>
    </source>
</evidence>
<evidence type="ECO:0000313" key="11">
    <source>
        <dbReference type="Proteomes" id="UP000472270"/>
    </source>
</evidence>
<dbReference type="GO" id="GO:0001525">
    <property type="term" value="P:angiogenesis"/>
    <property type="evidence" value="ECO:0007669"/>
    <property type="project" value="TreeGrafter"/>
</dbReference>
<dbReference type="PANTHER" id="PTHR11437:SF10">
    <property type="entry name" value="ANGIOGENIN-RELATED"/>
    <property type="match status" value="1"/>
</dbReference>
<evidence type="ECO:0000256" key="2">
    <source>
        <dbReference type="ARBA" id="ARBA00005600"/>
    </source>
</evidence>
<dbReference type="Gene3D" id="3.10.130.10">
    <property type="entry name" value="Ribonuclease A-like domain"/>
    <property type="match status" value="1"/>
</dbReference>
<keyword evidence="11" id="KW-1185">Reference proteome</keyword>
<dbReference type="InterPro" id="IPR036816">
    <property type="entry name" value="RNaseA-like_dom_sf"/>
</dbReference>
<keyword evidence="4 8" id="KW-0540">Nuclease</keyword>
<evidence type="ECO:0000256" key="1">
    <source>
        <dbReference type="ARBA" id="ARBA00004613"/>
    </source>
</evidence>
<dbReference type="CDD" id="cd06265">
    <property type="entry name" value="RNase_A_canonical"/>
    <property type="match status" value="1"/>
</dbReference>
<organism evidence="10 11">
    <name type="scientific">Sinocyclocheilus rhinocerous</name>
    <dbReference type="NCBI Taxonomy" id="307959"/>
    <lineage>
        <taxon>Eukaryota</taxon>
        <taxon>Metazoa</taxon>
        <taxon>Chordata</taxon>
        <taxon>Craniata</taxon>
        <taxon>Vertebrata</taxon>
        <taxon>Euteleostomi</taxon>
        <taxon>Actinopterygii</taxon>
        <taxon>Neopterygii</taxon>
        <taxon>Teleostei</taxon>
        <taxon>Ostariophysi</taxon>
        <taxon>Cypriniformes</taxon>
        <taxon>Cyprinidae</taxon>
        <taxon>Cyprininae</taxon>
        <taxon>Sinocyclocheilus</taxon>
    </lineage>
</organism>
<dbReference type="GO" id="GO:0003676">
    <property type="term" value="F:nucleic acid binding"/>
    <property type="evidence" value="ECO:0007669"/>
    <property type="project" value="InterPro"/>
</dbReference>
<evidence type="ECO:0000256" key="4">
    <source>
        <dbReference type="ARBA" id="ARBA00022722"/>
    </source>
</evidence>
<keyword evidence="6 8" id="KW-0378">Hydrolase</keyword>
<evidence type="ECO:0000313" key="10">
    <source>
        <dbReference type="Ensembl" id="ENSSRHP00000089390.1"/>
    </source>
</evidence>
<name>A0A673MFN6_9TELE</name>
<dbReference type="PANTHER" id="PTHR11437">
    <property type="entry name" value="RIBONUCLEASE"/>
    <property type="match status" value="1"/>
</dbReference>
<dbReference type="AlphaFoldDB" id="A0A673MFN6"/>
<dbReference type="SUPFAM" id="SSF54076">
    <property type="entry name" value="RNase A-like"/>
    <property type="match status" value="1"/>
</dbReference>
<evidence type="ECO:0000256" key="3">
    <source>
        <dbReference type="ARBA" id="ARBA00022525"/>
    </source>
</evidence>
<dbReference type="GO" id="GO:0050829">
    <property type="term" value="P:defense response to Gram-negative bacterium"/>
    <property type="evidence" value="ECO:0007669"/>
    <property type="project" value="TreeGrafter"/>
</dbReference>
<dbReference type="GO" id="GO:0050830">
    <property type="term" value="P:defense response to Gram-positive bacterium"/>
    <property type="evidence" value="ECO:0007669"/>
    <property type="project" value="TreeGrafter"/>
</dbReference>
<protein>
    <submittedName>
        <fullName evidence="10">Ribonuclease like 2</fullName>
    </submittedName>
</protein>
<proteinExistence type="inferred from homology"/>
<sequence>MFPRYENFLNQHLGPHVNEHICDTEIRKRHITAPGTANGCKEVNTFIQVNLNDLKAVCDPEKGKPQGNNMFMSNTVYHVVTCKLRSGARHPRCTYRGRKSTRYVVLGCDGGWPVHYDEGIING</sequence>
<reference evidence="10" key="1">
    <citation type="submission" date="2025-08" db="UniProtKB">
        <authorList>
            <consortium name="Ensembl"/>
        </authorList>
    </citation>
    <scope>IDENTIFICATION</scope>
</reference>
<dbReference type="Ensembl" id="ENSSRHT00000091803.1">
    <property type="protein sequence ID" value="ENSSRHP00000089390.1"/>
    <property type="gene ID" value="ENSSRHG00000044177.1"/>
</dbReference>
<dbReference type="InterPro" id="IPR001427">
    <property type="entry name" value="RNaseA"/>
</dbReference>
<keyword evidence="7" id="KW-1015">Disulfide bond</keyword>
<dbReference type="PROSITE" id="PS00127">
    <property type="entry name" value="RNASE_PANCREATIC"/>
    <property type="match status" value="1"/>
</dbReference>
<keyword evidence="5 8" id="KW-0255">Endonuclease</keyword>
<accession>A0A673MFN6</accession>
<comment type="subcellular location">
    <subcellularLocation>
        <location evidence="1">Secreted</location>
    </subcellularLocation>
</comment>
<evidence type="ECO:0000256" key="7">
    <source>
        <dbReference type="ARBA" id="ARBA00023157"/>
    </source>
</evidence>
<dbReference type="InterPro" id="IPR023412">
    <property type="entry name" value="RNaseA_domain"/>
</dbReference>